<dbReference type="SUPFAM" id="SSF49785">
    <property type="entry name" value="Galactose-binding domain-like"/>
    <property type="match status" value="1"/>
</dbReference>
<dbReference type="NCBIfam" id="TIGR00976">
    <property type="entry name" value="CocE_NonD"/>
    <property type="match status" value="1"/>
</dbReference>
<accession>A0A318HLI8</accession>
<protein>
    <recommendedName>
        <fullName evidence="3">Xaa-Pro dipeptidyl-peptidase C-terminal domain-containing protein</fullName>
    </recommendedName>
</protein>
<dbReference type="SMART" id="SM00939">
    <property type="entry name" value="PepX_C"/>
    <property type="match status" value="1"/>
</dbReference>
<dbReference type="GO" id="GO:0008239">
    <property type="term" value="F:dipeptidyl-peptidase activity"/>
    <property type="evidence" value="ECO:0007669"/>
    <property type="project" value="InterPro"/>
</dbReference>
<dbReference type="InterPro" id="IPR050585">
    <property type="entry name" value="Xaa-Pro_dipeptidyl-ppase/CocE"/>
</dbReference>
<dbReference type="PANTHER" id="PTHR43056">
    <property type="entry name" value="PEPTIDASE S9 PROLYL OLIGOPEPTIDASE"/>
    <property type="match status" value="1"/>
</dbReference>
<gene>
    <name evidence="4" type="ORF">C8E89_102196</name>
</gene>
<evidence type="ECO:0000259" key="3">
    <source>
        <dbReference type="SMART" id="SM00939"/>
    </source>
</evidence>
<keyword evidence="5" id="KW-1185">Reference proteome</keyword>
<dbReference type="Proteomes" id="UP000247781">
    <property type="component" value="Unassembled WGS sequence"/>
</dbReference>
<dbReference type="Gene3D" id="3.40.50.1820">
    <property type="entry name" value="alpha/beta hydrolase"/>
    <property type="match status" value="1"/>
</dbReference>
<proteinExistence type="predicted"/>
<dbReference type="EMBL" id="QJJU01000002">
    <property type="protein sequence ID" value="PXX12071.1"/>
    <property type="molecule type" value="Genomic_DNA"/>
</dbReference>
<dbReference type="Pfam" id="PF02129">
    <property type="entry name" value="Peptidase_S15"/>
    <property type="match status" value="1"/>
</dbReference>
<dbReference type="Pfam" id="PF08530">
    <property type="entry name" value="PepX_C"/>
    <property type="match status" value="1"/>
</dbReference>
<dbReference type="InterPro" id="IPR013736">
    <property type="entry name" value="Xaa-Pro_dipept_C"/>
</dbReference>
<dbReference type="OrthoDB" id="5240615at2"/>
<dbReference type="InterPro" id="IPR000383">
    <property type="entry name" value="Xaa-Pro-like_dom"/>
</dbReference>
<reference evidence="5" key="1">
    <citation type="submission" date="2018-05" db="EMBL/GenBank/DDBJ databases">
        <authorList>
            <person name="Deangelis K."/>
            <person name="Huntemann M."/>
            <person name="Clum A."/>
            <person name="Pillay M."/>
            <person name="Palaniappan K."/>
            <person name="Varghese N."/>
            <person name="Mikhailova N."/>
            <person name="Stamatis D."/>
            <person name="Reddy T."/>
            <person name="Daum C."/>
            <person name="Shapiro N."/>
            <person name="Ivanova N."/>
            <person name="Kyrpides N."/>
            <person name="Woyke T."/>
        </authorList>
    </citation>
    <scope>NUCLEOTIDE SEQUENCE [LARGE SCALE GENOMIC DNA]</scope>
    <source>
        <strain evidence="5">GAS496</strain>
    </source>
</reference>
<feature type="region of interest" description="Disordered" evidence="2">
    <location>
        <begin position="383"/>
        <end position="410"/>
    </location>
</feature>
<dbReference type="InterPro" id="IPR008979">
    <property type="entry name" value="Galactose-bd-like_sf"/>
</dbReference>
<evidence type="ECO:0000256" key="1">
    <source>
        <dbReference type="ARBA" id="ARBA00022801"/>
    </source>
</evidence>
<dbReference type="PANTHER" id="PTHR43056:SF10">
    <property type="entry name" value="COCE_NOND FAMILY, PUTATIVE (AFU_ORTHOLOGUE AFUA_7G00600)-RELATED"/>
    <property type="match status" value="1"/>
</dbReference>
<evidence type="ECO:0000313" key="4">
    <source>
        <dbReference type="EMBL" id="PXX12071.1"/>
    </source>
</evidence>
<feature type="domain" description="Xaa-Pro dipeptidyl-peptidase C-terminal" evidence="3">
    <location>
        <begin position="324"/>
        <end position="548"/>
    </location>
</feature>
<reference evidence="4 5" key="2">
    <citation type="submission" date="2018-06" db="EMBL/GenBank/DDBJ databases">
        <title>Sequencing of bacterial isolates from soil warming experiment in Harvard Forest, Massachusetts, USA.</title>
        <authorList>
            <person name="Deangelis K.PhD."/>
        </authorList>
    </citation>
    <scope>NUCLEOTIDE SEQUENCE [LARGE SCALE GENOMIC DNA]</scope>
    <source>
        <strain evidence="4 5">GAS496</strain>
    </source>
</reference>
<keyword evidence="1" id="KW-0378">Hydrolase</keyword>
<dbReference type="Gene3D" id="2.60.120.260">
    <property type="entry name" value="Galactose-binding domain-like"/>
    <property type="match status" value="1"/>
</dbReference>
<dbReference type="RefSeq" id="WP_110314722.1">
    <property type="nucleotide sequence ID" value="NZ_QJJU01000002.1"/>
</dbReference>
<name>A0A318HLI8_9MYCO</name>
<dbReference type="AlphaFoldDB" id="A0A318HLI8"/>
<comment type="caution">
    <text evidence="4">The sequence shown here is derived from an EMBL/GenBank/DDBJ whole genome shotgun (WGS) entry which is preliminary data.</text>
</comment>
<evidence type="ECO:0000256" key="2">
    <source>
        <dbReference type="SAM" id="MobiDB-lite"/>
    </source>
</evidence>
<dbReference type="InterPro" id="IPR029058">
    <property type="entry name" value="AB_hydrolase_fold"/>
</dbReference>
<evidence type="ECO:0000313" key="5">
    <source>
        <dbReference type="Proteomes" id="UP000247781"/>
    </source>
</evidence>
<dbReference type="SUPFAM" id="SSF53474">
    <property type="entry name" value="alpha/beta-Hydrolases"/>
    <property type="match status" value="1"/>
</dbReference>
<sequence>MSAVSTAVSSTPPRSRFKQFAGRAVSSLLKLPPHTTEYTVHHGLRVPMRDGVDLIADHYKPATTNPAGTLLVRGPYGRGWPFSMLFSRVYASRGYHVVFQSVRGTFGSGGEFEPMVHEIADGADTAAWLRDQPWFTGSFATIGLSYLGFTQWAMLTDPPPEMKAAVIIVGPHDLSAPRWGTGSFGLNDFLGWSDLVAHQEEPRFRALVRQVLAKRALAKATSALPVGEAGRALLGTGAHWWESWLEHPDHNDPHWARLQLHQALERSEIPVLLLSGWQDLFLEQTLAQYRRLREREVPVAVTIGPWTHTQLMSKGGPTVVRESLGWLSTHLSGTGTPAREPVRIHVNGHEWRDLPDWPPAMPERVLYLQPTGRLGDAVPPDTAPASRFTYNPADPTPTVGGRLLSPEGGYRNDTRLAERADVLTFTGDVLSSDLYVVGSPAIELSHSCDNRYNDLFVRISEVDARGRSHNVSDGYLRATPDSRTVRIELDAVAHRFKAGSRIRVLIAGGSHPRFARNLGTGEPLINGRRLASATHTVHLGEGGTSRLVLPAGPRLP</sequence>
<organism evidence="4 5">
    <name type="scientific">Mycolicibacterium moriokaense</name>
    <dbReference type="NCBI Taxonomy" id="39691"/>
    <lineage>
        <taxon>Bacteria</taxon>
        <taxon>Bacillati</taxon>
        <taxon>Actinomycetota</taxon>
        <taxon>Actinomycetes</taxon>
        <taxon>Mycobacteriales</taxon>
        <taxon>Mycobacteriaceae</taxon>
        <taxon>Mycolicibacterium</taxon>
    </lineage>
</organism>
<dbReference type="Gene3D" id="1.10.3020.10">
    <property type="entry name" value="alpha-amino acid ester hydrolase ( Helical cap domain)"/>
    <property type="match status" value="1"/>
</dbReference>
<dbReference type="InterPro" id="IPR005674">
    <property type="entry name" value="CocE/Ser_esterase"/>
</dbReference>